<dbReference type="GO" id="GO:0008061">
    <property type="term" value="F:chitin binding"/>
    <property type="evidence" value="ECO:0007669"/>
    <property type="project" value="InterPro"/>
</dbReference>
<feature type="region of interest" description="Disordered" evidence="1">
    <location>
        <begin position="1"/>
        <end position="167"/>
    </location>
</feature>
<dbReference type="FunFam" id="2.170.140.10:FF:000005">
    <property type="entry name" value="Acidic mammalian chitinase"/>
    <property type="match status" value="1"/>
</dbReference>
<proteinExistence type="predicted"/>
<dbReference type="AlphaFoldDB" id="A0AAJ7S703"/>
<dbReference type="InterPro" id="IPR036508">
    <property type="entry name" value="Chitin-bd_dom_sf"/>
</dbReference>
<reference evidence="4" key="1">
    <citation type="submission" date="2025-08" db="UniProtKB">
        <authorList>
            <consortium name="RefSeq"/>
        </authorList>
    </citation>
    <scope>IDENTIFICATION</scope>
    <source>
        <tissue evidence="4">Whole body</tissue>
    </source>
</reference>
<dbReference type="Proteomes" id="UP000694925">
    <property type="component" value="Unplaced"/>
</dbReference>
<feature type="compositionally biased region" description="Low complexity" evidence="1">
    <location>
        <begin position="284"/>
        <end position="295"/>
    </location>
</feature>
<dbReference type="SMART" id="SM00494">
    <property type="entry name" value="ChtBD2"/>
    <property type="match status" value="1"/>
</dbReference>
<feature type="compositionally biased region" description="Basic residues" evidence="1">
    <location>
        <begin position="392"/>
        <end position="404"/>
    </location>
</feature>
<feature type="compositionally biased region" description="Low complexity" evidence="1">
    <location>
        <begin position="230"/>
        <end position="252"/>
    </location>
</feature>
<evidence type="ECO:0000256" key="1">
    <source>
        <dbReference type="SAM" id="MobiDB-lite"/>
    </source>
</evidence>
<evidence type="ECO:0000313" key="4">
    <source>
        <dbReference type="RefSeq" id="XP_026671885.1"/>
    </source>
</evidence>
<dbReference type="GO" id="GO:0005576">
    <property type="term" value="C:extracellular region"/>
    <property type="evidence" value="ECO:0007669"/>
    <property type="project" value="InterPro"/>
</dbReference>
<dbReference type="Pfam" id="PF01607">
    <property type="entry name" value="CBM_14"/>
    <property type="match status" value="1"/>
</dbReference>
<dbReference type="RefSeq" id="XP_026671885.1">
    <property type="nucleotide sequence ID" value="XM_026816084.1"/>
</dbReference>
<organism evidence="3 4">
    <name type="scientific">Ceratina calcarata</name>
    <dbReference type="NCBI Taxonomy" id="156304"/>
    <lineage>
        <taxon>Eukaryota</taxon>
        <taxon>Metazoa</taxon>
        <taxon>Ecdysozoa</taxon>
        <taxon>Arthropoda</taxon>
        <taxon>Hexapoda</taxon>
        <taxon>Insecta</taxon>
        <taxon>Pterygota</taxon>
        <taxon>Neoptera</taxon>
        <taxon>Endopterygota</taxon>
        <taxon>Hymenoptera</taxon>
        <taxon>Apocrita</taxon>
        <taxon>Aculeata</taxon>
        <taxon>Apoidea</taxon>
        <taxon>Anthophila</taxon>
        <taxon>Apidae</taxon>
        <taxon>Ceratina</taxon>
        <taxon>Zadontomerus</taxon>
    </lineage>
</organism>
<dbReference type="KEGG" id="ccal:108627949"/>
<feature type="region of interest" description="Disordered" evidence="1">
    <location>
        <begin position="390"/>
        <end position="416"/>
    </location>
</feature>
<name>A0AAJ7S703_9HYME</name>
<dbReference type="Gene3D" id="2.170.140.10">
    <property type="entry name" value="Chitin binding domain"/>
    <property type="match status" value="1"/>
</dbReference>
<evidence type="ECO:0000259" key="2">
    <source>
        <dbReference type="PROSITE" id="PS50940"/>
    </source>
</evidence>
<dbReference type="InterPro" id="IPR002557">
    <property type="entry name" value="Chitin-bd_dom"/>
</dbReference>
<feature type="domain" description="Chitin-binding type-2" evidence="2">
    <location>
        <begin position="165"/>
        <end position="226"/>
    </location>
</feature>
<dbReference type="GeneID" id="108627949"/>
<evidence type="ECO:0000313" key="3">
    <source>
        <dbReference type="Proteomes" id="UP000694925"/>
    </source>
</evidence>
<protein>
    <submittedName>
        <fullName evidence="4">Uncharacterized protein LOC108627949</fullName>
    </submittedName>
</protein>
<gene>
    <name evidence="4" type="primary">LOC108627949</name>
</gene>
<keyword evidence="3" id="KW-1185">Reference proteome</keyword>
<feature type="compositionally biased region" description="Basic and acidic residues" evidence="1">
    <location>
        <begin position="133"/>
        <end position="147"/>
    </location>
</feature>
<sequence>MPRSSVPPDCSCQGSSTSNAKTSSEESRKKQRIKNNAIGRKVIGGHSTTVASAPKRIITAKPKFRNSFSRPRPGVEDEEEEQRVDRPSYNQEEADTQGGNAVRATDKSETSDGKGARPKTRIGSNRNRGKQIPRKEEDKNESSEESLRNILTTPEPPTTPDPGTDFKCEDEGFFSYPRDCKKYFWCLDSGPGGLGVVAHQFTCPSGLVFNKGADSCEYPRNVICPKSKPSSSSSTIRARSTTRTTFLYSTTRQQTTEKPEEEGEHEYEKDDKELEEEEKEEPKPTTIPKPLLYKTITRNKPTTTTTTTTTEVPSTSRRSDPERVPHIEDEEDHGVIKELIQLIKKAGGIEQLEKQLLFQSKSSVDATSSNNKNATPATISRTLYERVLSRQRLGRKRTTSKRLRMGIGPVVRNSKA</sequence>
<accession>A0AAJ7S703</accession>
<feature type="compositionally biased region" description="Polar residues" evidence="1">
    <location>
        <begin position="12"/>
        <end position="22"/>
    </location>
</feature>
<dbReference type="PROSITE" id="PS50940">
    <property type="entry name" value="CHIT_BIND_II"/>
    <property type="match status" value="1"/>
</dbReference>
<feature type="region of interest" description="Disordered" evidence="1">
    <location>
        <begin position="226"/>
        <end position="324"/>
    </location>
</feature>
<feature type="compositionally biased region" description="Basic and acidic residues" evidence="1">
    <location>
        <begin position="104"/>
        <end position="115"/>
    </location>
</feature>
<dbReference type="SUPFAM" id="SSF57625">
    <property type="entry name" value="Invertebrate chitin-binding proteins"/>
    <property type="match status" value="1"/>
</dbReference>